<keyword evidence="6" id="KW-1133">Transmembrane helix</keyword>
<dbReference type="InterPro" id="IPR047347">
    <property type="entry name" value="YvaQ-like_sensor"/>
</dbReference>
<evidence type="ECO:0000256" key="2">
    <source>
        <dbReference type="ARBA" id="ARBA00022481"/>
    </source>
</evidence>
<organism evidence="9 10">
    <name type="scientific">Herbaspirillum seropedicae (strain SmR1)</name>
    <dbReference type="NCBI Taxonomy" id="757424"/>
    <lineage>
        <taxon>Bacteria</taxon>
        <taxon>Pseudomonadati</taxon>
        <taxon>Pseudomonadota</taxon>
        <taxon>Betaproteobacteria</taxon>
        <taxon>Burkholderiales</taxon>
        <taxon>Oxalobacteraceae</taxon>
        <taxon>Herbaspirillum</taxon>
    </lineage>
</organism>
<dbReference type="Proteomes" id="UP000000329">
    <property type="component" value="Chromosome"/>
</dbReference>
<dbReference type="Gene3D" id="6.10.340.10">
    <property type="match status" value="1"/>
</dbReference>
<dbReference type="InterPro" id="IPR003660">
    <property type="entry name" value="HAMP_dom"/>
</dbReference>
<dbReference type="STRING" id="757424.Hsero_0394"/>
<dbReference type="InterPro" id="IPR024478">
    <property type="entry name" value="HlyB_4HB_MCP"/>
</dbReference>
<dbReference type="HOGENOM" id="CLU_000445_107_16_4"/>
<dbReference type="SUPFAM" id="SSF58104">
    <property type="entry name" value="Methyl-accepting chemotaxis protein (MCP) signaling domain"/>
    <property type="match status" value="1"/>
</dbReference>
<feature type="domain" description="HAMP" evidence="8">
    <location>
        <begin position="214"/>
        <end position="266"/>
    </location>
</feature>
<keyword evidence="6" id="KW-0812">Transmembrane</keyword>
<evidence type="ECO:0000313" key="10">
    <source>
        <dbReference type="Proteomes" id="UP000000329"/>
    </source>
</evidence>
<evidence type="ECO:0000313" key="9">
    <source>
        <dbReference type="EMBL" id="ADJ61919.1"/>
    </source>
</evidence>
<keyword evidence="10" id="KW-1185">Reference proteome</keyword>
<dbReference type="KEGG" id="hse:Hsero_0394"/>
<evidence type="ECO:0000256" key="6">
    <source>
        <dbReference type="SAM" id="Phobius"/>
    </source>
</evidence>
<dbReference type="CDD" id="cd06225">
    <property type="entry name" value="HAMP"/>
    <property type="match status" value="1"/>
</dbReference>
<dbReference type="CDD" id="cd11386">
    <property type="entry name" value="MCP_signal"/>
    <property type="match status" value="1"/>
</dbReference>
<keyword evidence="2" id="KW-0488">Methylation</keyword>
<dbReference type="SMART" id="SM00283">
    <property type="entry name" value="MA"/>
    <property type="match status" value="1"/>
</dbReference>
<evidence type="ECO:0000256" key="4">
    <source>
        <dbReference type="PROSITE-ProRule" id="PRU00284"/>
    </source>
</evidence>
<proteinExistence type="inferred from homology"/>
<accession>D8IX44</accession>
<dbReference type="PROSITE" id="PS50885">
    <property type="entry name" value="HAMP"/>
    <property type="match status" value="1"/>
</dbReference>
<evidence type="ECO:0000256" key="5">
    <source>
        <dbReference type="SAM" id="Coils"/>
    </source>
</evidence>
<dbReference type="FunFam" id="1.10.287.950:FF:000001">
    <property type="entry name" value="Methyl-accepting chemotaxis sensory transducer"/>
    <property type="match status" value="1"/>
</dbReference>
<evidence type="ECO:0000259" key="8">
    <source>
        <dbReference type="PROSITE" id="PS50885"/>
    </source>
</evidence>
<dbReference type="OrthoDB" id="9763018at2"/>
<feature type="coiled-coil region" evidence="5">
    <location>
        <begin position="471"/>
        <end position="498"/>
    </location>
</feature>
<sequence length="567" mass="59687">MNWFYNRRIATKLLLAFACVLLLTGGLGIFSIVQLHKVNQAATELATNWLPSIRSLNDMKVALSRVRANQAQLALYDGDEKQSSAVIGLMNKNLEALAEARKQYTGQISEPGEKALFPGVNARIDKFIALHGDTLAAVRAGKLDEAKRLLLGPAFENYLSLLNDLDKLAQVNLDGSVQSTRSAETTYDQAQVWVVAILIGALLAGLALALFIARVIATPLRSAGEFAHLIAAGDLTADITARSDDETGQLTAALAAMNTSLRRIVSQVRSGTDAIATASGQISSGNLDLSSRTEEQASSLEETASAMEELTSTVRQNAENARQANQLALSASTIAEEGGKVVSQVIETMGSIDASSKKIVDIISVIDSIAFQTNILALNAAVEAARAGEQGRGFAVVATEVRSLAQRSATAAKEIKTLIDNSVQQVGLGSGLVQKAGVTISEVVSSVQRVTDVMSEISAASGEQTQGIEQVNQAITQMDEVTQQNAALVEEAASASQSLSHQAQRLSELVGVFRLPGAARQQVPEVAVVATAAPAYTPRRPAVAGATSTATPALAVAQGPDEQWETF</sequence>
<keyword evidence="4" id="KW-0807">Transducer</keyword>
<dbReference type="Pfam" id="PF00015">
    <property type="entry name" value="MCPsignal"/>
    <property type="match status" value="1"/>
</dbReference>
<dbReference type="eggNOG" id="COG0840">
    <property type="taxonomic scope" value="Bacteria"/>
</dbReference>
<dbReference type="InterPro" id="IPR004089">
    <property type="entry name" value="MCPsignal_dom"/>
</dbReference>
<evidence type="ECO:0000256" key="3">
    <source>
        <dbReference type="ARBA" id="ARBA00029447"/>
    </source>
</evidence>
<dbReference type="GO" id="GO:0007165">
    <property type="term" value="P:signal transduction"/>
    <property type="evidence" value="ECO:0007669"/>
    <property type="project" value="UniProtKB-KW"/>
</dbReference>
<protein>
    <submittedName>
        <fullName evidence="9">Methyl-accepting chemotaxis sensory transducer protein</fullName>
    </submittedName>
</protein>
<dbReference type="Gene3D" id="1.10.287.950">
    <property type="entry name" value="Methyl-accepting chemotaxis protein"/>
    <property type="match status" value="1"/>
</dbReference>
<comment type="subcellular location">
    <subcellularLocation>
        <location evidence="1">Membrane</location>
    </subcellularLocation>
</comment>
<dbReference type="InterPro" id="IPR051310">
    <property type="entry name" value="MCP_chemotaxis"/>
</dbReference>
<dbReference type="PROSITE" id="PS50111">
    <property type="entry name" value="CHEMOTAXIS_TRANSDUC_2"/>
    <property type="match status" value="1"/>
</dbReference>
<dbReference type="RefSeq" id="WP_013232439.1">
    <property type="nucleotide sequence ID" value="NC_014323.1"/>
</dbReference>
<dbReference type="Pfam" id="PF12729">
    <property type="entry name" value="4HB_MCP_1"/>
    <property type="match status" value="1"/>
</dbReference>
<dbReference type="Pfam" id="PF00672">
    <property type="entry name" value="HAMP"/>
    <property type="match status" value="1"/>
</dbReference>
<comment type="similarity">
    <text evidence="3">Belongs to the methyl-accepting chemotaxis (MCP) protein family.</text>
</comment>
<dbReference type="PANTHER" id="PTHR43531">
    <property type="entry name" value="PROTEIN ICFG"/>
    <property type="match status" value="1"/>
</dbReference>
<evidence type="ECO:0000259" key="7">
    <source>
        <dbReference type="PROSITE" id="PS50111"/>
    </source>
</evidence>
<dbReference type="PRINTS" id="PR00260">
    <property type="entry name" value="CHEMTRNSDUCR"/>
</dbReference>
<dbReference type="SMART" id="SM00304">
    <property type="entry name" value="HAMP"/>
    <property type="match status" value="1"/>
</dbReference>
<dbReference type="GO" id="GO:0006935">
    <property type="term" value="P:chemotaxis"/>
    <property type="evidence" value="ECO:0007669"/>
    <property type="project" value="InterPro"/>
</dbReference>
<dbReference type="GO" id="GO:0005886">
    <property type="term" value="C:plasma membrane"/>
    <property type="evidence" value="ECO:0007669"/>
    <property type="project" value="TreeGrafter"/>
</dbReference>
<dbReference type="AlphaFoldDB" id="D8IX44"/>
<dbReference type="InterPro" id="IPR004090">
    <property type="entry name" value="Chemotax_Me-accpt_rcpt"/>
</dbReference>
<feature type="domain" description="Methyl-accepting transducer" evidence="7">
    <location>
        <begin position="271"/>
        <end position="500"/>
    </location>
</feature>
<keyword evidence="6" id="KW-0472">Membrane</keyword>
<dbReference type="GeneID" id="29391352"/>
<evidence type="ECO:0000256" key="1">
    <source>
        <dbReference type="ARBA" id="ARBA00004370"/>
    </source>
</evidence>
<dbReference type="EMBL" id="CP002039">
    <property type="protein sequence ID" value="ADJ61919.1"/>
    <property type="molecule type" value="Genomic_DNA"/>
</dbReference>
<feature type="transmembrane region" description="Helical" evidence="6">
    <location>
        <begin position="192"/>
        <end position="213"/>
    </location>
</feature>
<dbReference type="GO" id="GO:0004888">
    <property type="term" value="F:transmembrane signaling receptor activity"/>
    <property type="evidence" value="ECO:0007669"/>
    <property type="project" value="InterPro"/>
</dbReference>
<keyword evidence="5" id="KW-0175">Coiled coil</keyword>
<dbReference type="PANTHER" id="PTHR43531:SF14">
    <property type="entry name" value="METHYL-ACCEPTING CHEMOTAXIS PROTEIN I-RELATED"/>
    <property type="match status" value="1"/>
</dbReference>
<gene>
    <name evidence="9" type="primary">cheD1</name>
    <name evidence="9" type="ordered locus">Hsero_0394</name>
</gene>
<dbReference type="CDD" id="cd19411">
    <property type="entry name" value="MCP2201-like_sensor"/>
    <property type="match status" value="1"/>
</dbReference>
<reference evidence="9 10" key="1">
    <citation type="submission" date="2010-04" db="EMBL/GenBank/DDBJ databases">
        <title>The genome of Herbaspirillum seropedicae SmR1, an endophytic, nitrogen-fixing, plant-growth promoting beta-Proteobacteria.</title>
        <authorList>
            <person name="Pedrosa F.O."/>
            <person name="Monteiro R.A."/>
            <person name="Wassem R."/>
            <person name="Cruz L.M."/>
            <person name="Ayub R.A."/>
            <person name="Colauto N.B."/>
            <person name="Fernandez M.A."/>
            <person name="Fungaro M.H.P."/>
            <person name="Grisard E.C."/>
            <person name="Hungria M."/>
            <person name="Madeira H.M.F."/>
            <person name="Nodari R.O."/>
            <person name="Osaku C.A."/>
            <person name="Petzl-Erler M.L."/>
            <person name="Terenzi H."/>
            <person name="Vieira L.G.E."/>
            <person name="Almeida M.I.M."/>
            <person name="Alves L.R."/>
            <person name="Arantes O.M.N."/>
            <person name="Balsanelli E."/>
            <person name="Barcellos F.G."/>
            <person name="Baura V.A."/>
            <person name="Binde D.R."/>
            <person name="Campo R.J."/>
            <person name="Chubatsu L.S."/>
            <person name="Chueire L.M.O."/>
            <person name="Ciferri R.R."/>
            <person name="Correa L.C."/>
            <person name="da Conceicao Silva J.L."/>
            <person name="Dabul A.N.G."/>
            <person name="Dambros B.P."/>
            <person name="Faoro H."/>
            <person name="Favetti A."/>
            <person name="Friedermann G."/>
            <person name="Furlaneto M.C."/>
            <person name="Gasques L.S."/>
            <person name="Gimenes C.C.T."/>
            <person name="Gioppo N.M.R."/>
            <person name="Glienke-Blanco C."/>
            <person name="Godoy L.P."/>
            <person name="Guerra M.P."/>
            <person name="Karp S."/>
            <person name="Kava-Cordeiro V."/>
            <person name="Margarido V.P."/>
            <person name="Mathioni S.M."/>
            <person name="Menck-Soares M.A."/>
            <person name="Murace N.K."/>
            <person name="Nicolas M.F."/>
            <person name="Oliveira C.E.C."/>
            <person name="Pagnan N.A.B."/>
            <person name="Pamphile J.A."/>
            <person name="Patussi E.V."/>
            <person name="Pereira L.F.P."/>
            <person name="Pereira-Ferrari L."/>
            <person name="Pinto F.G.S."/>
            <person name="Precoma C."/>
            <person name="Prioli A.J."/>
            <person name="Prioli S.M.A.P."/>
            <person name="Raittz R.T."/>
            <person name="Ramos H.J.O."/>
            <person name="Ribeiro E.M.S.F."/>
            <person name="Rigo L.U."/>
            <person name="Rocha C.L.M.S.C."/>
            <person name="Rocha S.N."/>
            <person name="Santos K."/>
            <person name="Satori D."/>
            <person name="Silva A.G."/>
            <person name="Simao R.C.G."/>
            <person name="Soares M.A.M."/>
            <person name="Souza E.M."/>
            <person name="Steffens M.B.R."/>
            <person name="Steindel M."/>
            <person name="Tadra-Sfeir M.Z."/>
            <person name="Takahashi E.K."/>
            <person name="Torres R.A."/>
            <person name="Valle J.S."/>
            <person name="Vernal J.I."/>
            <person name="Vilas-Boas L.A."/>
            <person name="Watanabe M.A.E."/>
            <person name="Weiss V.A."/>
            <person name="Yates M.A."/>
            <person name="Souza E.M."/>
        </authorList>
    </citation>
    <scope>NUCLEOTIDE SEQUENCE [LARGE SCALE GENOMIC DNA]</scope>
    <source>
        <strain evidence="9 10">SmR1</strain>
    </source>
</reference>
<name>D8IX44_HERSS</name>